<feature type="transmembrane region" description="Helical" evidence="1">
    <location>
        <begin position="167"/>
        <end position="186"/>
    </location>
</feature>
<dbReference type="Proteomes" id="UP000515121">
    <property type="component" value="Unplaced"/>
</dbReference>
<dbReference type="GeneID" id="111315481"/>
<evidence type="ECO:0000313" key="3">
    <source>
        <dbReference type="RefSeq" id="XP_022772948.1"/>
    </source>
</evidence>
<sequence>MALLASSVLPSALNIKVKRFEHEPSSQLHGFLLQLNCHRRVSPKCGMKITTARFQFGEPNKIKEQLNFIKERLWEKTPDAVKDFPWKKAENLLLQRLLFVGKKALKLSVVTFFVLSCLSDFIYSISRNQELIIPFGLIVGCLMTDFLKETSQEAFRSFEGKGLKMKWLLMAMGGFFAVVKFVSTYFAMRTRVFLLHVANGGLMQVLWLWRSLLEENGGRDGGNLFSMQD</sequence>
<keyword evidence="1" id="KW-0812">Transmembrane</keyword>
<name>A0A6P6B6Z4_DURZI</name>
<dbReference type="RefSeq" id="XP_022772948.1">
    <property type="nucleotide sequence ID" value="XM_022917213.1"/>
</dbReference>
<evidence type="ECO:0000313" key="2">
    <source>
        <dbReference type="Proteomes" id="UP000515121"/>
    </source>
</evidence>
<proteinExistence type="predicted"/>
<dbReference type="PANTHER" id="PTHR36000">
    <property type="entry name" value="DEFECTIVE 1273 PROTEIN, PUTATIVE-RELATED"/>
    <property type="match status" value="1"/>
</dbReference>
<keyword evidence="1" id="KW-1133">Transmembrane helix</keyword>
<dbReference type="PANTHER" id="PTHR36000:SF3">
    <property type="entry name" value="EMBRYO DEFECTIVE 1273"/>
    <property type="match status" value="1"/>
</dbReference>
<dbReference type="OrthoDB" id="742048at2759"/>
<evidence type="ECO:0000256" key="1">
    <source>
        <dbReference type="SAM" id="Phobius"/>
    </source>
</evidence>
<dbReference type="AlphaFoldDB" id="A0A6P6B6Z4"/>
<dbReference type="KEGG" id="dzi:111315481"/>
<reference evidence="3" key="1">
    <citation type="submission" date="2025-08" db="UniProtKB">
        <authorList>
            <consortium name="RefSeq"/>
        </authorList>
    </citation>
    <scope>IDENTIFICATION</scope>
    <source>
        <tissue evidence="3">Fruit stalk</tissue>
    </source>
</reference>
<keyword evidence="2" id="KW-1185">Reference proteome</keyword>
<gene>
    <name evidence="3" type="primary">LOC111315481</name>
</gene>
<accession>A0A6P6B6Z4</accession>
<protein>
    <submittedName>
        <fullName evidence="3">Uncharacterized protein LOC111315481</fullName>
    </submittedName>
</protein>
<keyword evidence="1" id="KW-0472">Membrane</keyword>
<organism evidence="2 3">
    <name type="scientific">Durio zibethinus</name>
    <name type="common">Durian</name>
    <dbReference type="NCBI Taxonomy" id="66656"/>
    <lineage>
        <taxon>Eukaryota</taxon>
        <taxon>Viridiplantae</taxon>
        <taxon>Streptophyta</taxon>
        <taxon>Embryophyta</taxon>
        <taxon>Tracheophyta</taxon>
        <taxon>Spermatophyta</taxon>
        <taxon>Magnoliopsida</taxon>
        <taxon>eudicotyledons</taxon>
        <taxon>Gunneridae</taxon>
        <taxon>Pentapetalae</taxon>
        <taxon>rosids</taxon>
        <taxon>malvids</taxon>
        <taxon>Malvales</taxon>
        <taxon>Malvaceae</taxon>
        <taxon>Helicteroideae</taxon>
        <taxon>Durio</taxon>
    </lineage>
</organism>